<keyword evidence="3" id="KW-1185">Reference proteome</keyword>
<dbReference type="SUPFAM" id="SSF55383">
    <property type="entry name" value="Copper amine oxidase, domain N"/>
    <property type="match status" value="1"/>
</dbReference>
<feature type="domain" description="Copper amine oxidase-like N-terminal" evidence="1">
    <location>
        <begin position="31"/>
        <end position="140"/>
    </location>
</feature>
<dbReference type="AlphaFoldDB" id="A0A4R1ML30"/>
<accession>A0A4R1ML30</accession>
<organism evidence="2 3">
    <name type="scientific">Natranaerovirga hydrolytica</name>
    <dbReference type="NCBI Taxonomy" id="680378"/>
    <lineage>
        <taxon>Bacteria</taxon>
        <taxon>Bacillati</taxon>
        <taxon>Bacillota</taxon>
        <taxon>Clostridia</taxon>
        <taxon>Lachnospirales</taxon>
        <taxon>Natranaerovirgaceae</taxon>
        <taxon>Natranaerovirga</taxon>
    </lineage>
</organism>
<dbReference type="Gene3D" id="3.30.457.10">
    <property type="entry name" value="Copper amine oxidase-like, N-terminal domain"/>
    <property type="match status" value="1"/>
</dbReference>
<evidence type="ECO:0000313" key="2">
    <source>
        <dbReference type="EMBL" id="TCK92552.1"/>
    </source>
</evidence>
<proteinExistence type="predicted"/>
<sequence>MKKRIAILIIILIVTSVGLWANEATLPLRIVVNNERIYFPDAQPFSDMNNRIQVPVRFIAEELGAEVQWEQSEQKVTITLGNRTVELKIDKKEYMINNQKYTMDTKAVAKEGRSFVPIRFVSEALGAEVEWNQNITTVYITMGATPAPLPQPIINEDETVYFDGISFNPSSDLDEYGRMNEEKSQEFLIKLAEQIKFVKEDGEYVIKGTYPELPPGYEYGSGIRIYMKNGRSYVYNPLINPRTQNMDFYIPREGSFTKVVDVIDDVEEIDTFSIGFGIYNIEPVSGKDSNTGALGISTWEGNRIYFAPITGSTIYYEDGFFDFDEMFQW</sequence>
<evidence type="ECO:0000313" key="3">
    <source>
        <dbReference type="Proteomes" id="UP000294545"/>
    </source>
</evidence>
<name>A0A4R1ML30_9FIRM</name>
<dbReference type="EMBL" id="SMGQ01000013">
    <property type="protein sequence ID" value="TCK92552.1"/>
    <property type="molecule type" value="Genomic_DNA"/>
</dbReference>
<dbReference type="OrthoDB" id="2081573at2"/>
<dbReference type="InterPro" id="IPR012854">
    <property type="entry name" value="Cu_amine_oxidase-like_N"/>
</dbReference>
<dbReference type="RefSeq" id="WP_132282421.1">
    <property type="nucleotide sequence ID" value="NZ_SMGQ01000013.1"/>
</dbReference>
<gene>
    <name evidence="2" type="ORF">EDC19_1696</name>
</gene>
<dbReference type="InterPro" id="IPR036582">
    <property type="entry name" value="Mao_N_sf"/>
</dbReference>
<reference evidence="2 3" key="1">
    <citation type="submission" date="2019-03" db="EMBL/GenBank/DDBJ databases">
        <title>Genomic Encyclopedia of Type Strains, Phase IV (KMG-IV): sequencing the most valuable type-strain genomes for metagenomic binning, comparative biology and taxonomic classification.</title>
        <authorList>
            <person name="Goeker M."/>
        </authorList>
    </citation>
    <scope>NUCLEOTIDE SEQUENCE [LARGE SCALE GENOMIC DNA]</scope>
    <source>
        <strain evidence="2 3">DSM 24176</strain>
    </source>
</reference>
<comment type="caution">
    <text evidence="2">The sequence shown here is derived from an EMBL/GenBank/DDBJ whole genome shotgun (WGS) entry which is preliminary data.</text>
</comment>
<dbReference type="Proteomes" id="UP000294545">
    <property type="component" value="Unassembled WGS sequence"/>
</dbReference>
<protein>
    <submittedName>
        <fullName evidence="2">Copper amine oxidase-like protein</fullName>
    </submittedName>
</protein>
<evidence type="ECO:0000259" key="1">
    <source>
        <dbReference type="Pfam" id="PF07833"/>
    </source>
</evidence>
<dbReference type="Pfam" id="PF07833">
    <property type="entry name" value="Cu_amine_oxidN1"/>
    <property type="match status" value="1"/>
</dbReference>